<proteinExistence type="predicted"/>
<sequence>MTNDSKNTSKNILKFYCEKCDFKCFKTGDWNRHIVTRKHVNDDDELHKNITVEHYTCECGKIYKYRQGLHTHRIKCTKNSNKISDGLILEILKENKELKELLIEQNKTVQEQNKALFELTAEQNKTILELTKNNNIVNSTVNSNNKTFNLQLFLNETCKDAMNIKDFVNSIQLQLSDLENVGHAGFVNGITKIIVKNLKSLKQENRPVHCTDEKRKIIYIKDSNKWEKEDDTHKKVRNAIKHIARNNFQLMYEFKKMYPCCVNSDSRYNNMYLQLMNESLGGSGNSDSDNETKIINNISREILIVK</sequence>
<dbReference type="EMBL" id="MN740177">
    <property type="protein sequence ID" value="QHT92115.1"/>
    <property type="molecule type" value="Genomic_DNA"/>
</dbReference>
<evidence type="ECO:0008006" key="2">
    <source>
        <dbReference type="Google" id="ProtNLM"/>
    </source>
</evidence>
<reference evidence="1" key="1">
    <citation type="journal article" date="2020" name="Nature">
        <title>Giant virus diversity and host interactions through global metagenomics.</title>
        <authorList>
            <person name="Schulz F."/>
            <person name="Roux S."/>
            <person name="Paez-Espino D."/>
            <person name="Jungbluth S."/>
            <person name="Walsh D.A."/>
            <person name="Denef V.J."/>
            <person name="McMahon K.D."/>
            <person name="Konstantinidis K.T."/>
            <person name="Eloe-Fadrosh E.A."/>
            <person name="Kyrpides N.C."/>
            <person name="Woyke T."/>
        </authorList>
    </citation>
    <scope>NUCLEOTIDE SEQUENCE</scope>
    <source>
        <strain evidence="1">GVMAG-M-3300023184-86</strain>
    </source>
</reference>
<evidence type="ECO:0000313" key="1">
    <source>
        <dbReference type="EMBL" id="QHT92115.1"/>
    </source>
</evidence>
<name>A0A6C0II09_9ZZZZ</name>
<dbReference type="AlphaFoldDB" id="A0A6C0II09"/>
<accession>A0A6C0II09</accession>
<protein>
    <recommendedName>
        <fullName evidence="2">C2H2-type domain-containing protein</fullName>
    </recommendedName>
</protein>
<organism evidence="1">
    <name type="scientific">viral metagenome</name>
    <dbReference type="NCBI Taxonomy" id="1070528"/>
    <lineage>
        <taxon>unclassified sequences</taxon>
        <taxon>metagenomes</taxon>
        <taxon>organismal metagenomes</taxon>
    </lineage>
</organism>